<dbReference type="GO" id="GO:0004672">
    <property type="term" value="F:protein kinase activity"/>
    <property type="evidence" value="ECO:0007669"/>
    <property type="project" value="InterPro"/>
</dbReference>
<dbReference type="ExpressionAtlas" id="A0A2K2CMY3">
    <property type="expression patterns" value="baseline and differential"/>
</dbReference>
<dbReference type="InterPro" id="IPR011009">
    <property type="entry name" value="Kinase-like_dom_sf"/>
</dbReference>
<dbReference type="Gene3D" id="1.10.510.10">
    <property type="entry name" value="Transferase(Phosphotransferase) domain 1"/>
    <property type="match status" value="1"/>
</dbReference>
<reference evidence="3" key="2">
    <citation type="submission" date="2017-06" db="EMBL/GenBank/DDBJ databases">
        <title>WGS assembly of Brachypodium distachyon.</title>
        <authorList>
            <consortium name="The International Brachypodium Initiative"/>
            <person name="Lucas S."/>
            <person name="Harmon-Smith M."/>
            <person name="Lail K."/>
            <person name="Tice H."/>
            <person name="Grimwood J."/>
            <person name="Bruce D."/>
            <person name="Barry K."/>
            <person name="Shu S."/>
            <person name="Lindquist E."/>
            <person name="Wang M."/>
            <person name="Pitluck S."/>
            <person name="Vogel J.P."/>
            <person name="Garvin D.F."/>
            <person name="Mockler T.C."/>
            <person name="Schmutz J."/>
            <person name="Rokhsar D."/>
            <person name="Bevan M.W."/>
        </authorList>
    </citation>
    <scope>NUCLEOTIDE SEQUENCE</scope>
    <source>
        <strain evidence="3">Bd21</strain>
    </source>
</reference>
<protein>
    <recommendedName>
        <fullName evidence="2">Protein kinase domain-containing protein</fullName>
    </recommendedName>
</protein>
<dbReference type="EMBL" id="CM000883">
    <property type="protein sequence ID" value="PNT63398.1"/>
    <property type="molecule type" value="Genomic_DNA"/>
</dbReference>
<dbReference type="SUPFAM" id="SSF56112">
    <property type="entry name" value="Protein kinase-like (PK-like)"/>
    <property type="match status" value="1"/>
</dbReference>
<dbReference type="PANTHER" id="PTHR45707:SF71">
    <property type="entry name" value="PROTEIN KINASE DOMAIN-CONTAINING PROTEIN"/>
    <property type="match status" value="1"/>
</dbReference>
<dbReference type="Pfam" id="PF00069">
    <property type="entry name" value="Pkinase"/>
    <property type="match status" value="1"/>
</dbReference>
<organism evidence="3">
    <name type="scientific">Brachypodium distachyon</name>
    <name type="common">Purple false brome</name>
    <name type="synonym">Trachynia distachya</name>
    <dbReference type="NCBI Taxonomy" id="15368"/>
    <lineage>
        <taxon>Eukaryota</taxon>
        <taxon>Viridiplantae</taxon>
        <taxon>Streptophyta</taxon>
        <taxon>Embryophyta</taxon>
        <taxon>Tracheophyta</taxon>
        <taxon>Spermatophyta</taxon>
        <taxon>Magnoliopsida</taxon>
        <taxon>Liliopsida</taxon>
        <taxon>Poales</taxon>
        <taxon>Poaceae</taxon>
        <taxon>BOP clade</taxon>
        <taxon>Pooideae</taxon>
        <taxon>Stipodae</taxon>
        <taxon>Brachypodieae</taxon>
        <taxon>Brachypodium</taxon>
    </lineage>
</organism>
<dbReference type="InterPro" id="IPR000719">
    <property type="entry name" value="Prot_kinase_dom"/>
</dbReference>
<dbReference type="InParanoid" id="A0A2K2CMY3"/>
<dbReference type="OrthoDB" id="2013020at2759"/>
<dbReference type="SMART" id="SM00220">
    <property type="entry name" value="S_TKc"/>
    <property type="match status" value="1"/>
</dbReference>
<evidence type="ECO:0000259" key="2">
    <source>
        <dbReference type="PROSITE" id="PS50011"/>
    </source>
</evidence>
<sequence>MCTLELLIWVACVVCVHRDECVSGARSAAWKTALQQQVAFFDSNKDGIISFSGKEADNMGSKSQSTDVEPKSKGFKELQEITCNFSQMLGVGAHGVYKGKMDGKEIAVKVLLERPGGYRVEFKKEIRNLLKLKHPHITQLLGYSCETEKRLNNFTRKLDDTMKTALCFEYAPNGSLEDYISDEAHGLDWDTCYRIIKGTCEGLNYLHHRPSGPIYHLDLKPENILLSGKSGDMVAKIADFGLSRLFTDADTRITAQRLGTVGYLPPEYIERGIISKEFDIFNLGVIILKLVGGMVPTKKYMRCLIKTLLRMYIKGG</sequence>
<dbReference type="Gramene" id="PNT63398">
    <property type="protein sequence ID" value="PNT63398"/>
    <property type="gene ID" value="BRADI_4g15110v3"/>
</dbReference>
<dbReference type="Gene3D" id="3.30.200.20">
    <property type="entry name" value="Phosphorylase Kinase, domain 1"/>
    <property type="match status" value="1"/>
</dbReference>
<evidence type="ECO:0000313" key="3">
    <source>
        <dbReference type="EMBL" id="PNT63398.1"/>
    </source>
</evidence>
<reference evidence="3 4" key="1">
    <citation type="journal article" date="2010" name="Nature">
        <title>Genome sequencing and analysis of the model grass Brachypodium distachyon.</title>
        <authorList>
            <consortium name="International Brachypodium Initiative"/>
        </authorList>
    </citation>
    <scope>NUCLEOTIDE SEQUENCE [LARGE SCALE GENOMIC DNA]</scope>
    <source>
        <strain evidence="3 4">Bd21</strain>
    </source>
</reference>
<dbReference type="PROSITE" id="PS50011">
    <property type="entry name" value="PROTEIN_KINASE_DOM"/>
    <property type="match status" value="1"/>
</dbReference>
<feature type="chain" id="PRO_5033311428" description="Protein kinase domain-containing protein" evidence="1">
    <location>
        <begin position="19"/>
        <end position="316"/>
    </location>
</feature>
<dbReference type="GO" id="GO:0005524">
    <property type="term" value="F:ATP binding"/>
    <property type="evidence" value="ECO:0007669"/>
    <property type="project" value="InterPro"/>
</dbReference>
<reference evidence="4" key="3">
    <citation type="submission" date="2018-08" db="UniProtKB">
        <authorList>
            <consortium name="EnsemblPlants"/>
        </authorList>
    </citation>
    <scope>IDENTIFICATION</scope>
    <source>
        <strain evidence="4">cv. Bd21</strain>
    </source>
</reference>
<accession>A0A2K2CMY3</accession>
<feature type="signal peptide" evidence="1">
    <location>
        <begin position="1"/>
        <end position="18"/>
    </location>
</feature>
<dbReference type="InterPro" id="IPR008271">
    <property type="entry name" value="Ser/Thr_kinase_AS"/>
</dbReference>
<keyword evidence="5" id="KW-1185">Reference proteome</keyword>
<dbReference type="PROSITE" id="PS00108">
    <property type="entry name" value="PROTEIN_KINASE_ST"/>
    <property type="match status" value="1"/>
</dbReference>
<dbReference type="PANTHER" id="PTHR45707">
    <property type="entry name" value="C2 CALCIUM/LIPID-BINDING PLANT PHOSPHORIBOSYLTRANSFERASE FAMILY PROTEIN"/>
    <property type="match status" value="1"/>
</dbReference>
<keyword evidence="1" id="KW-0732">Signal</keyword>
<dbReference type="AlphaFoldDB" id="A0A2K2CMY3"/>
<feature type="domain" description="Protein kinase" evidence="2">
    <location>
        <begin position="83"/>
        <end position="316"/>
    </location>
</feature>
<evidence type="ECO:0000313" key="4">
    <source>
        <dbReference type="EnsemblPlants" id="PNT63398"/>
    </source>
</evidence>
<evidence type="ECO:0000313" key="5">
    <source>
        <dbReference type="Proteomes" id="UP000008810"/>
    </source>
</evidence>
<dbReference type="Proteomes" id="UP000008810">
    <property type="component" value="Chromosome 4"/>
</dbReference>
<evidence type="ECO:0000256" key="1">
    <source>
        <dbReference type="SAM" id="SignalP"/>
    </source>
</evidence>
<dbReference type="EnsemblPlants" id="PNT63398">
    <property type="protein sequence ID" value="PNT63398"/>
    <property type="gene ID" value="BRADI_4g15110v3"/>
</dbReference>
<gene>
    <name evidence="3" type="ORF">BRADI_4g15110v3</name>
</gene>
<proteinExistence type="predicted"/>
<name>A0A2K2CMY3_BRADI</name>